<accession>A0ABW6SYA5</accession>
<evidence type="ECO:0000256" key="2">
    <source>
        <dbReference type="SAM" id="Phobius"/>
    </source>
</evidence>
<evidence type="ECO:0000313" key="4">
    <source>
        <dbReference type="Proteomes" id="UP001602013"/>
    </source>
</evidence>
<evidence type="ECO:0008006" key="5">
    <source>
        <dbReference type="Google" id="ProtNLM"/>
    </source>
</evidence>
<gene>
    <name evidence="3" type="ORF">ACFYXI_24610</name>
</gene>
<reference evidence="3 4" key="1">
    <citation type="submission" date="2024-10" db="EMBL/GenBank/DDBJ databases">
        <title>The Natural Products Discovery Center: Release of the First 8490 Sequenced Strains for Exploring Actinobacteria Biosynthetic Diversity.</title>
        <authorList>
            <person name="Kalkreuter E."/>
            <person name="Kautsar S.A."/>
            <person name="Yang D."/>
            <person name="Bader C.D."/>
            <person name="Teijaro C.N."/>
            <person name="Fluegel L."/>
            <person name="Davis C.M."/>
            <person name="Simpson J.R."/>
            <person name="Lauterbach L."/>
            <person name="Steele A.D."/>
            <person name="Gui C."/>
            <person name="Meng S."/>
            <person name="Li G."/>
            <person name="Viehrig K."/>
            <person name="Ye F."/>
            <person name="Su P."/>
            <person name="Kiefer A.F."/>
            <person name="Nichols A."/>
            <person name="Cepeda A.J."/>
            <person name="Yan W."/>
            <person name="Fan B."/>
            <person name="Jiang Y."/>
            <person name="Adhikari A."/>
            <person name="Zheng C.-J."/>
            <person name="Schuster L."/>
            <person name="Cowan T.M."/>
            <person name="Smanski M.J."/>
            <person name="Chevrette M.G."/>
            <person name="De Carvalho L.P.S."/>
            <person name="Shen B."/>
        </authorList>
    </citation>
    <scope>NUCLEOTIDE SEQUENCE [LARGE SCALE GENOMIC DNA]</scope>
    <source>
        <strain evidence="3 4">NPDC002173</strain>
    </source>
</reference>
<organism evidence="3 4">
    <name type="scientific">Microtetraspora malaysiensis</name>
    <dbReference type="NCBI Taxonomy" id="161358"/>
    <lineage>
        <taxon>Bacteria</taxon>
        <taxon>Bacillati</taxon>
        <taxon>Actinomycetota</taxon>
        <taxon>Actinomycetes</taxon>
        <taxon>Streptosporangiales</taxon>
        <taxon>Streptosporangiaceae</taxon>
        <taxon>Microtetraspora</taxon>
    </lineage>
</organism>
<protein>
    <recommendedName>
        <fullName evidence="5">MFS transporter</fullName>
    </recommendedName>
</protein>
<dbReference type="RefSeq" id="WP_387414719.1">
    <property type="nucleotide sequence ID" value="NZ_JBIASD010000017.1"/>
</dbReference>
<feature type="region of interest" description="Disordered" evidence="1">
    <location>
        <begin position="1"/>
        <end position="21"/>
    </location>
</feature>
<evidence type="ECO:0000256" key="1">
    <source>
        <dbReference type="SAM" id="MobiDB-lite"/>
    </source>
</evidence>
<feature type="transmembrane region" description="Helical" evidence="2">
    <location>
        <begin position="73"/>
        <end position="95"/>
    </location>
</feature>
<feature type="transmembrane region" description="Helical" evidence="2">
    <location>
        <begin position="27"/>
        <end position="53"/>
    </location>
</feature>
<keyword evidence="4" id="KW-1185">Reference proteome</keyword>
<keyword evidence="2" id="KW-0472">Membrane</keyword>
<comment type="caution">
    <text evidence="3">The sequence shown here is derived from an EMBL/GenBank/DDBJ whole genome shotgun (WGS) entry which is preliminary data.</text>
</comment>
<keyword evidence="2" id="KW-1133">Transmembrane helix</keyword>
<dbReference type="EMBL" id="JBIASD010000017">
    <property type="protein sequence ID" value="MFF3668773.1"/>
    <property type="molecule type" value="Genomic_DNA"/>
</dbReference>
<name>A0ABW6SYA5_9ACTN</name>
<dbReference type="Proteomes" id="UP001602013">
    <property type="component" value="Unassembled WGS sequence"/>
</dbReference>
<evidence type="ECO:0000313" key="3">
    <source>
        <dbReference type="EMBL" id="MFF3668773.1"/>
    </source>
</evidence>
<proteinExistence type="predicted"/>
<sequence length="107" mass="10516">MTAPTSAGCVSSSTTPANRNAPPAAHLVLLTAAASFGYVIFPLVTAVATMAGVLAPVVTGALVQRAADPADGYGTALTVAGLLMLGGGALAALAVRPELDKERLASR</sequence>
<keyword evidence="2" id="KW-0812">Transmembrane</keyword>
<feature type="compositionally biased region" description="Polar residues" evidence="1">
    <location>
        <begin position="1"/>
        <end position="15"/>
    </location>
</feature>